<keyword evidence="3 8" id="KW-0032">Aminotransferase</keyword>
<dbReference type="InterPro" id="IPR015421">
    <property type="entry name" value="PyrdxlP-dep_Trfase_major"/>
</dbReference>
<keyword evidence="4 8" id="KW-0808">Transferase</keyword>
<dbReference type="Gene3D" id="3.40.640.10">
    <property type="entry name" value="Type I PLP-dependent aspartate aminotransferase-like (Major domain)"/>
    <property type="match status" value="1"/>
</dbReference>
<evidence type="ECO:0000313" key="9">
    <source>
        <dbReference type="Proteomes" id="UP000002572"/>
    </source>
</evidence>
<gene>
    <name evidence="8" type="ordered locus">Selin_1653</name>
</gene>
<dbReference type="EMBL" id="CP002432">
    <property type="protein sequence ID" value="ADU66383.1"/>
    <property type="molecule type" value="Genomic_DNA"/>
</dbReference>
<dbReference type="SUPFAM" id="SSF53383">
    <property type="entry name" value="PLP-dependent transferases"/>
    <property type="match status" value="1"/>
</dbReference>
<dbReference type="PANTHER" id="PTHR43643">
    <property type="entry name" value="HISTIDINOL-PHOSPHATE AMINOTRANSFERASE 2"/>
    <property type="match status" value="1"/>
</dbReference>
<evidence type="ECO:0000259" key="7">
    <source>
        <dbReference type="Pfam" id="PF00155"/>
    </source>
</evidence>
<dbReference type="Pfam" id="PF00155">
    <property type="entry name" value="Aminotran_1_2"/>
    <property type="match status" value="1"/>
</dbReference>
<reference evidence="8 9" key="1">
    <citation type="submission" date="2010-12" db="EMBL/GenBank/DDBJ databases">
        <title>Complete sequence of Desulfurispirillum indicum S5.</title>
        <authorList>
            <consortium name="US DOE Joint Genome Institute"/>
            <person name="Lucas S."/>
            <person name="Copeland A."/>
            <person name="Lapidus A."/>
            <person name="Cheng J.-F."/>
            <person name="Goodwin L."/>
            <person name="Pitluck S."/>
            <person name="Chertkov O."/>
            <person name="Held B."/>
            <person name="Detter J.C."/>
            <person name="Han C."/>
            <person name="Tapia R."/>
            <person name="Land M."/>
            <person name="Hauser L."/>
            <person name="Kyrpides N."/>
            <person name="Ivanova N."/>
            <person name="Mikhailova N."/>
            <person name="Haggblom M."/>
            <person name="Rauschenbach I."/>
            <person name="Bini E."/>
            <person name="Woyke T."/>
        </authorList>
    </citation>
    <scope>NUCLEOTIDE SEQUENCE [LARGE SCALE GENOMIC DNA]</scope>
    <source>
        <strain evidence="9">ATCC BAA-1389 / DSM 22839 / S5</strain>
    </source>
</reference>
<keyword evidence="5 6" id="KW-0663">Pyridoxal phosphate</keyword>
<dbReference type="AlphaFoldDB" id="E6W0G5"/>
<name>E6W0G5_DESIS</name>
<comment type="cofactor">
    <cofactor evidence="1 6">
        <name>pyridoxal 5'-phosphate</name>
        <dbReference type="ChEBI" id="CHEBI:597326"/>
    </cofactor>
</comment>
<dbReference type="InterPro" id="IPR004839">
    <property type="entry name" value="Aminotransferase_I/II_large"/>
</dbReference>
<dbReference type="InterPro" id="IPR050106">
    <property type="entry name" value="HistidinolP_aminotransfase"/>
</dbReference>
<dbReference type="InterPro" id="IPR015422">
    <property type="entry name" value="PyrdxlP-dep_Trfase_small"/>
</dbReference>
<evidence type="ECO:0000256" key="4">
    <source>
        <dbReference type="ARBA" id="ARBA00022679"/>
    </source>
</evidence>
<evidence type="ECO:0000313" key="8">
    <source>
        <dbReference type="EMBL" id="ADU66383.1"/>
    </source>
</evidence>
<dbReference type="eggNOG" id="COG0079">
    <property type="taxonomic scope" value="Bacteria"/>
</dbReference>
<dbReference type="Proteomes" id="UP000002572">
    <property type="component" value="Chromosome"/>
</dbReference>
<dbReference type="GO" id="GO:0008483">
    <property type="term" value="F:transaminase activity"/>
    <property type="evidence" value="ECO:0007669"/>
    <property type="project" value="UniProtKB-KW"/>
</dbReference>
<dbReference type="CDD" id="cd00609">
    <property type="entry name" value="AAT_like"/>
    <property type="match status" value="1"/>
</dbReference>
<proteinExistence type="inferred from homology"/>
<keyword evidence="9" id="KW-1185">Reference proteome</keyword>
<dbReference type="HOGENOM" id="CLU_017584_3_1_0"/>
<dbReference type="PROSITE" id="PS00599">
    <property type="entry name" value="AA_TRANSFER_CLASS_2"/>
    <property type="match status" value="1"/>
</dbReference>
<dbReference type="InterPro" id="IPR001917">
    <property type="entry name" value="Aminotrans_II_pyridoxalP_BS"/>
</dbReference>
<dbReference type="STRING" id="653733.Selin_1653"/>
<dbReference type="Gene3D" id="3.90.1150.10">
    <property type="entry name" value="Aspartate Aminotransferase, domain 1"/>
    <property type="match status" value="1"/>
</dbReference>
<dbReference type="RefSeq" id="WP_013506263.1">
    <property type="nucleotide sequence ID" value="NC_014836.1"/>
</dbReference>
<evidence type="ECO:0000256" key="3">
    <source>
        <dbReference type="ARBA" id="ARBA00022576"/>
    </source>
</evidence>
<organism evidence="8 9">
    <name type="scientific">Desulfurispirillum indicum (strain ATCC BAA-1389 / DSM 22839 / S5)</name>
    <dbReference type="NCBI Taxonomy" id="653733"/>
    <lineage>
        <taxon>Bacteria</taxon>
        <taxon>Pseudomonadati</taxon>
        <taxon>Chrysiogenota</taxon>
        <taxon>Chrysiogenia</taxon>
        <taxon>Chrysiogenales</taxon>
        <taxon>Chrysiogenaceae</taxon>
        <taxon>Desulfurispirillum</taxon>
    </lineage>
</organism>
<dbReference type="KEGG" id="din:Selin_1653"/>
<dbReference type="PANTHER" id="PTHR43643:SF3">
    <property type="entry name" value="HISTIDINOL-PHOSPHATE AMINOTRANSFERASE"/>
    <property type="match status" value="1"/>
</dbReference>
<feature type="domain" description="Aminotransferase class I/classII large" evidence="7">
    <location>
        <begin position="24"/>
        <end position="344"/>
    </location>
</feature>
<evidence type="ECO:0000256" key="5">
    <source>
        <dbReference type="ARBA" id="ARBA00022898"/>
    </source>
</evidence>
<accession>E6W0G5</accession>
<dbReference type="InParanoid" id="E6W0G5"/>
<evidence type="ECO:0000256" key="6">
    <source>
        <dbReference type="RuleBase" id="RU003693"/>
    </source>
</evidence>
<protein>
    <submittedName>
        <fullName evidence="8">Aminotransferase class I and II</fullName>
    </submittedName>
</protein>
<dbReference type="GO" id="GO:0030170">
    <property type="term" value="F:pyridoxal phosphate binding"/>
    <property type="evidence" value="ECO:0007669"/>
    <property type="project" value="InterPro"/>
</dbReference>
<comment type="similarity">
    <text evidence="2">Belongs to the class-II pyridoxal-phosphate-dependent aminotransferase family. Histidinol-phosphate aminotransferase subfamily.</text>
</comment>
<evidence type="ECO:0000256" key="1">
    <source>
        <dbReference type="ARBA" id="ARBA00001933"/>
    </source>
</evidence>
<evidence type="ECO:0000256" key="2">
    <source>
        <dbReference type="ARBA" id="ARBA00007970"/>
    </source>
</evidence>
<sequence length="356" mass="39792">MFKPHIQAMSAYTPPLEGRSTSGCLLLDFNESTQPPPAFVIDALSHFLASGRLQVYPEYADLAEKIGHYVQLSAKHCLFTNGSDQAIDVLMRLLVNPGDQVVLLSPSFAMFEQAAGLEHADIVEISYCQDFSFPYQEVEAAIATGLPKVVVLVNPNNPTGTPIERKFLERLIQSWPQTFFIVDEAYYEFHGETVKDMVPAHRNMAVLRTFSKAFALAALRMGYLLAHEDVVEQLLKVRGPYDVNMLGAVAAAAALDSPGYMHDYVAEVMNHAKPMLTQYLRQHSIDVYEGRANFLLLRPDDPDALMAFLKTRGILVRRGRRVASSMVRMSIGTRQDVQRCIAALDEYLSHHATQEE</sequence>
<dbReference type="InterPro" id="IPR015424">
    <property type="entry name" value="PyrdxlP-dep_Trfase"/>
</dbReference>
<dbReference type="OrthoDB" id="9813612at2"/>